<comment type="caution">
    <text evidence="1">The sequence shown here is derived from an EMBL/GenBank/DDBJ whole genome shotgun (WGS) entry which is preliminary data.</text>
</comment>
<evidence type="ECO:0000313" key="2">
    <source>
        <dbReference type="Proteomes" id="UP000247973"/>
    </source>
</evidence>
<accession>A0A2V3PHP9</accession>
<protein>
    <submittedName>
        <fullName evidence="1">DNA-directed RNA polymerase specialized sigma24 family protein</fullName>
    </submittedName>
</protein>
<keyword evidence="2" id="KW-1185">Reference proteome</keyword>
<dbReference type="RefSeq" id="WP_110312545.1">
    <property type="nucleotide sequence ID" value="NZ_QICL01000044.1"/>
</dbReference>
<keyword evidence="1" id="KW-0804">Transcription</keyword>
<evidence type="ECO:0000313" key="1">
    <source>
        <dbReference type="EMBL" id="PXV58794.1"/>
    </source>
</evidence>
<reference evidence="1 2" key="1">
    <citation type="submission" date="2018-03" db="EMBL/GenBank/DDBJ databases">
        <title>Genomic Encyclopedia of Archaeal and Bacterial Type Strains, Phase II (KMG-II): from individual species to whole genera.</title>
        <authorList>
            <person name="Goeker M."/>
        </authorList>
    </citation>
    <scope>NUCLEOTIDE SEQUENCE [LARGE SCALE GENOMIC DNA]</scope>
    <source>
        <strain evidence="1 2">DSM 100214</strain>
    </source>
</reference>
<sequence length="215" mass="25564">MTHNKTRYNYGGCGRDGQGNKGKKYFNYSEEIIATPEALTRCDEFKEWFSTNFENLKINLINKGKYDHDVMVDTFLKIHRFLEYGGVIENYHYYFNTAYFTNEFLQTIKITKENNKNIPIDDFEIVDNEDSEEHYAVKDELINEIGEWLNNNIDNEIDREIFIIYINTRRDSKFKMTYKKLSTITGVPIATISEVISRIKKQLKEEFKIKRLKTL</sequence>
<gene>
    <name evidence="1" type="ORF">CLV62_1446</name>
</gene>
<dbReference type="GO" id="GO:0000428">
    <property type="term" value="C:DNA-directed RNA polymerase complex"/>
    <property type="evidence" value="ECO:0007669"/>
    <property type="project" value="UniProtKB-KW"/>
</dbReference>
<dbReference type="OrthoDB" id="996356at2"/>
<proteinExistence type="predicted"/>
<organism evidence="1 2">
    <name type="scientific">Dysgonomonas alginatilytica</name>
    <dbReference type="NCBI Taxonomy" id="1605892"/>
    <lineage>
        <taxon>Bacteria</taxon>
        <taxon>Pseudomonadati</taxon>
        <taxon>Bacteroidota</taxon>
        <taxon>Bacteroidia</taxon>
        <taxon>Bacteroidales</taxon>
        <taxon>Dysgonomonadaceae</taxon>
        <taxon>Dysgonomonas</taxon>
    </lineage>
</organism>
<keyword evidence="1" id="KW-0240">DNA-directed RNA polymerase</keyword>
<name>A0A2V3PHP9_9BACT</name>
<dbReference type="EMBL" id="QICL01000044">
    <property type="protein sequence ID" value="PXV58794.1"/>
    <property type="molecule type" value="Genomic_DNA"/>
</dbReference>
<dbReference type="AlphaFoldDB" id="A0A2V3PHP9"/>
<dbReference type="Proteomes" id="UP000247973">
    <property type="component" value="Unassembled WGS sequence"/>
</dbReference>